<comment type="caution">
    <text evidence="1">The sequence shown here is derived from an EMBL/GenBank/DDBJ whole genome shotgun (WGS) entry which is preliminary data.</text>
</comment>
<gene>
    <name evidence="1" type="ORF">BLL36_18210</name>
</gene>
<evidence type="ECO:0000313" key="2">
    <source>
        <dbReference type="Proteomes" id="UP000189295"/>
    </source>
</evidence>
<organism evidence="1 2">
    <name type="scientific">Pseudomonas cedrina subsp. cedrina</name>
    <dbReference type="NCBI Taxonomy" id="76762"/>
    <lineage>
        <taxon>Bacteria</taxon>
        <taxon>Pseudomonadati</taxon>
        <taxon>Pseudomonadota</taxon>
        <taxon>Gammaproteobacteria</taxon>
        <taxon>Pseudomonadales</taxon>
        <taxon>Pseudomonadaceae</taxon>
        <taxon>Pseudomonas</taxon>
    </lineage>
</organism>
<protein>
    <recommendedName>
        <fullName evidence="3">DUF2635 domain-containing protein</fullName>
    </recommendedName>
</protein>
<dbReference type="RefSeq" id="WP_076952797.1">
    <property type="nucleotide sequence ID" value="NZ_MNPW01000008.1"/>
</dbReference>
<dbReference type="Pfam" id="PF10948">
    <property type="entry name" value="DUF2635"/>
    <property type="match status" value="1"/>
</dbReference>
<accession>A0A1V2K5U8</accession>
<evidence type="ECO:0008006" key="3">
    <source>
        <dbReference type="Google" id="ProtNLM"/>
    </source>
</evidence>
<proteinExistence type="predicted"/>
<evidence type="ECO:0000313" key="1">
    <source>
        <dbReference type="EMBL" id="ONH52810.1"/>
    </source>
</evidence>
<reference evidence="1 2" key="1">
    <citation type="submission" date="2016-10" db="EMBL/GenBank/DDBJ databases">
        <title>Pseudomonas lactis sp. nov. and Pseudomonas paralactis sp. nov., isolated from bovine raw milk.</title>
        <authorList>
            <person name="Von Neubeck M."/>
            <person name="Huptas C."/>
            <person name="Glueck C."/>
            <person name="Krewinkel M."/>
            <person name="Stoeckel M."/>
            <person name="Stressler T."/>
            <person name="Fischer L."/>
            <person name="Hinrichs J."/>
            <person name="Scherer S."/>
            <person name="Wenning M."/>
        </authorList>
    </citation>
    <scope>NUCLEOTIDE SEQUENCE [LARGE SCALE GENOMIC DNA]</scope>
    <source>
        <strain evidence="1 2">DSM 17516</strain>
    </source>
</reference>
<dbReference type="OrthoDB" id="8689507at2"/>
<name>A0A1V2K5U8_PSECE</name>
<dbReference type="AlphaFoldDB" id="A0A1V2K5U8"/>
<dbReference type="Proteomes" id="UP000189295">
    <property type="component" value="Unassembled WGS sequence"/>
</dbReference>
<sequence length="62" mass="7059">MTTRVLVKPAEGRLVRHPDTYEQIKPEGLPVELNSYWIRKEKAGDVVIKEAEVPAETKGEKQ</sequence>
<dbReference type="EMBL" id="MNPW01000008">
    <property type="protein sequence ID" value="ONH52810.1"/>
    <property type="molecule type" value="Genomic_DNA"/>
</dbReference>
<dbReference type="InterPro" id="IPR024400">
    <property type="entry name" value="DUF2635"/>
</dbReference>